<sequence>MTRIGVIGAGRVGAVLAAGFAQAGHEIVAIAGESSASRTRAAALLPGVPIKKPTAVAKSADVLFLTVPDDMLANLVTVLADSGAIRPGQIVIHTSGRHGLAVLEPARKAGATTIAFHPALTFTGTELDLARLPECVIGLTAEEGVREFAEGLVADLGARPMWVEESARTLYHAALAHGSNHLVTLVTEAMEILSAAGATDPAGTLRPLLTAALENALEKGDAALTGPMVRGDAGTISAHLTELEEHAPQTVSSYVALAKATMSRVVTDGRLLPIRAAKIARILSDHTQAQPTESDLIEAAPGSGGATPAVARLSRALPSLSGLDGPPARLRPSASSGHTSSEPRDGGRRRIQAEVRQ</sequence>
<keyword evidence="5" id="KW-1185">Reference proteome</keyword>
<dbReference type="Pfam" id="PF10728">
    <property type="entry name" value="DUF2520"/>
    <property type="match status" value="1"/>
</dbReference>
<dbReference type="InterPro" id="IPR037108">
    <property type="entry name" value="TM1727-like_C_sf"/>
</dbReference>
<feature type="domain" description="DUF2520" evidence="3">
    <location>
        <begin position="135"/>
        <end position="261"/>
    </location>
</feature>
<dbReference type="InterPro" id="IPR018931">
    <property type="entry name" value="DUF2520"/>
</dbReference>
<evidence type="ECO:0000313" key="4">
    <source>
        <dbReference type="EMBL" id="BBH17793.1"/>
    </source>
</evidence>
<protein>
    <submittedName>
        <fullName evidence="4">Oxidoreductase</fullName>
    </submittedName>
</protein>
<dbReference type="Pfam" id="PF10727">
    <property type="entry name" value="Rossmann-like"/>
    <property type="match status" value="1"/>
</dbReference>
<dbReference type="SUPFAM" id="SSF51735">
    <property type="entry name" value="NAD(P)-binding Rossmann-fold domains"/>
    <property type="match status" value="1"/>
</dbReference>
<gene>
    <name evidence="4" type="ORF">Back2_20800</name>
</gene>
<organism evidence="4 5">
    <name type="scientific">Nocardioides baekrokdamisoli</name>
    <dbReference type="NCBI Taxonomy" id="1804624"/>
    <lineage>
        <taxon>Bacteria</taxon>
        <taxon>Bacillati</taxon>
        <taxon>Actinomycetota</taxon>
        <taxon>Actinomycetes</taxon>
        <taxon>Propionibacteriales</taxon>
        <taxon>Nocardioidaceae</taxon>
        <taxon>Nocardioides</taxon>
    </lineage>
</organism>
<dbReference type="OrthoDB" id="8650434at2"/>
<dbReference type="InterPro" id="IPR019665">
    <property type="entry name" value="OxRdtase/DH_put_Rossmann_dom"/>
</dbReference>
<dbReference type="Gene3D" id="1.10.1040.20">
    <property type="entry name" value="ProC-like, C-terminal domain"/>
    <property type="match status" value="1"/>
</dbReference>
<dbReference type="Gene3D" id="3.40.50.720">
    <property type="entry name" value="NAD(P)-binding Rossmann-like Domain"/>
    <property type="match status" value="1"/>
</dbReference>
<feature type="domain" description="Putative oxidoreductase/dehydrogenase Rossmann-like" evidence="2">
    <location>
        <begin position="3"/>
        <end position="118"/>
    </location>
</feature>
<dbReference type="KEGG" id="nbe:Back2_20800"/>
<feature type="compositionally biased region" description="Basic and acidic residues" evidence="1">
    <location>
        <begin position="341"/>
        <end position="357"/>
    </location>
</feature>
<dbReference type="PANTHER" id="PTHR40459:SF1">
    <property type="entry name" value="CONSERVED HYPOTHETICAL ALANINE AND LEUCINE RICH PROTEIN"/>
    <property type="match status" value="1"/>
</dbReference>
<evidence type="ECO:0000256" key="1">
    <source>
        <dbReference type="SAM" id="MobiDB-lite"/>
    </source>
</evidence>
<dbReference type="AlphaFoldDB" id="A0A3G9IZH0"/>
<evidence type="ECO:0000259" key="3">
    <source>
        <dbReference type="Pfam" id="PF10728"/>
    </source>
</evidence>
<evidence type="ECO:0000313" key="5">
    <source>
        <dbReference type="Proteomes" id="UP000271573"/>
    </source>
</evidence>
<evidence type="ECO:0000259" key="2">
    <source>
        <dbReference type="Pfam" id="PF10727"/>
    </source>
</evidence>
<proteinExistence type="predicted"/>
<dbReference type="RefSeq" id="WP_125569191.1">
    <property type="nucleotide sequence ID" value="NZ_AP019307.1"/>
</dbReference>
<name>A0A3G9IZH0_9ACTN</name>
<dbReference type="SUPFAM" id="SSF48179">
    <property type="entry name" value="6-phosphogluconate dehydrogenase C-terminal domain-like"/>
    <property type="match status" value="1"/>
</dbReference>
<dbReference type="PANTHER" id="PTHR40459">
    <property type="entry name" value="CONSERVED HYPOTHETICAL ALANINE AND LEUCINE RICH PROTEIN"/>
    <property type="match status" value="1"/>
</dbReference>
<accession>A0A3G9IZH0</accession>
<feature type="region of interest" description="Disordered" evidence="1">
    <location>
        <begin position="317"/>
        <end position="357"/>
    </location>
</feature>
<dbReference type="Proteomes" id="UP000271573">
    <property type="component" value="Chromosome"/>
</dbReference>
<dbReference type="InterPro" id="IPR008927">
    <property type="entry name" value="6-PGluconate_DH-like_C_sf"/>
</dbReference>
<dbReference type="EMBL" id="AP019307">
    <property type="protein sequence ID" value="BBH17793.1"/>
    <property type="molecule type" value="Genomic_DNA"/>
</dbReference>
<dbReference type="InterPro" id="IPR036291">
    <property type="entry name" value="NAD(P)-bd_dom_sf"/>
</dbReference>
<reference evidence="4 5" key="1">
    <citation type="submission" date="2018-11" db="EMBL/GenBank/DDBJ databases">
        <title>Complete genome sequence of Nocardioides baekrokdamisoli strain KCTC 39748.</title>
        <authorList>
            <person name="Kang S.W."/>
            <person name="Lee K.C."/>
            <person name="Kim K.K."/>
            <person name="Kim J.S."/>
            <person name="Kim D.S."/>
            <person name="Ko S.H."/>
            <person name="Yang S.H."/>
            <person name="Shin Y.K."/>
            <person name="Lee J.S."/>
        </authorList>
    </citation>
    <scope>NUCLEOTIDE SEQUENCE [LARGE SCALE GENOMIC DNA]</scope>
    <source>
        <strain evidence="4 5">KCTC 39748</strain>
    </source>
</reference>